<reference evidence="2" key="1">
    <citation type="submission" date="2015-09" db="EMBL/GenBank/DDBJ databases">
        <authorList>
            <person name="Daims H."/>
        </authorList>
    </citation>
    <scope>NUCLEOTIDE SEQUENCE [LARGE SCALE GENOMIC DNA]</scope>
</reference>
<gene>
    <name evidence="1" type="ORF">NITINOP_2617</name>
</gene>
<accession>A0A0S4KU48</accession>
<keyword evidence="2" id="KW-1185">Reference proteome</keyword>
<dbReference type="Proteomes" id="UP000066284">
    <property type="component" value="Chromosome 1"/>
</dbReference>
<sequence>MGVEKKVIGCFEKIEADPGAVIGVVEEIGTVPNETGLNKIGQNGMVEQIIEQIMMTEAIEVIERYSRNGTNGSIDRIGLKK</sequence>
<evidence type="ECO:0000313" key="1">
    <source>
        <dbReference type="EMBL" id="CUQ67589.1"/>
    </source>
</evidence>
<organism evidence="1 2">
    <name type="scientific">Candidatus Nitrospira inopinata</name>
    <dbReference type="NCBI Taxonomy" id="1715989"/>
    <lineage>
        <taxon>Bacteria</taxon>
        <taxon>Pseudomonadati</taxon>
        <taxon>Nitrospirota</taxon>
        <taxon>Nitrospiria</taxon>
        <taxon>Nitrospirales</taxon>
        <taxon>Nitrospiraceae</taxon>
        <taxon>Nitrospira</taxon>
    </lineage>
</organism>
<proteinExistence type="predicted"/>
<dbReference type="AlphaFoldDB" id="A0A0S4KU48"/>
<dbReference type="KEGG" id="nio:NITINOP_2617"/>
<protein>
    <submittedName>
        <fullName evidence="1">Uncharacterized protein</fullName>
    </submittedName>
</protein>
<name>A0A0S4KU48_9BACT</name>
<dbReference type="EMBL" id="LN885086">
    <property type="protein sequence ID" value="CUQ67589.1"/>
    <property type="molecule type" value="Genomic_DNA"/>
</dbReference>
<evidence type="ECO:0000313" key="2">
    <source>
        <dbReference type="Proteomes" id="UP000066284"/>
    </source>
</evidence>